<keyword evidence="2" id="KW-0342">GTP-binding</keyword>
<accession>A0A0D1X1D3</accession>
<evidence type="ECO:0000256" key="2">
    <source>
        <dbReference type="ARBA" id="ARBA00023134"/>
    </source>
</evidence>
<sequence length="169" mass="19100">MSSSREPILQPEISGRDPRGIESSRNYYQPERPHVKFKIVLLGEGEVGKSALIQNALHRPFNDGYNPTIMDSHQVEVSIRGQSYTLEIVDLSSQYNIITNFESDIYHAADIIYVYSIIDVPRKDGEEMAFQIEAVFKEMSAKDGNSMPGVLSALTESMLSEKEKLRNED</sequence>
<dbReference type="PANTHER" id="PTHR24070">
    <property type="entry name" value="RAS, DI-RAS, AND RHEB FAMILY MEMBERS OF SMALL GTPASE SUPERFAMILY"/>
    <property type="match status" value="1"/>
</dbReference>
<evidence type="ECO:0000256" key="3">
    <source>
        <dbReference type="SAM" id="MobiDB-lite"/>
    </source>
</evidence>
<dbReference type="STRING" id="1016849.A0A0D1X1D3"/>
<dbReference type="GO" id="GO:0016020">
    <property type="term" value="C:membrane"/>
    <property type="evidence" value="ECO:0007669"/>
    <property type="project" value="InterPro"/>
</dbReference>
<dbReference type="OrthoDB" id="265044at2759"/>
<dbReference type="Pfam" id="PF00071">
    <property type="entry name" value="Ras"/>
    <property type="match status" value="1"/>
</dbReference>
<reference evidence="4 5" key="1">
    <citation type="submission" date="2015-01" db="EMBL/GenBank/DDBJ databases">
        <title>The Genome Sequence of Exophiala sideris CBS121828.</title>
        <authorList>
            <consortium name="The Broad Institute Genomics Platform"/>
            <person name="Cuomo C."/>
            <person name="de Hoog S."/>
            <person name="Gorbushina A."/>
            <person name="Stielow B."/>
            <person name="Teixiera M."/>
            <person name="Abouelleil A."/>
            <person name="Chapman S.B."/>
            <person name="Priest M."/>
            <person name="Young S.K."/>
            <person name="Wortman J."/>
            <person name="Nusbaum C."/>
            <person name="Birren B."/>
        </authorList>
    </citation>
    <scope>NUCLEOTIDE SEQUENCE [LARGE SCALE GENOMIC DNA]</scope>
    <source>
        <strain evidence="4 5">CBS 121828</strain>
    </source>
</reference>
<evidence type="ECO:0000313" key="4">
    <source>
        <dbReference type="EMBL" id="KIV81291.1"/>
    </source>
</evidence>
<evidence type="ECO:0000313" key="5">
    <source>
        <dbReference type="Proteomes" id="UP000053599"/>
    </source>
</evidence>
<dbReference type="GO" id="GO:0005525">
    <property type="term" value="F:GTP binding"/>
    <property type="evidence" value="ECO:0007669"/>
    <property type="project" value="UniProtKB-KW"/>
</dbReference>
<dbReference type="GO" id="GO:0003924">
    <property type="term" value="F:GTPase activity"/>
    <property type="evidence" value="ECO:0007669"/>
    <property type="project" value="InterPro"/>
</dbReference>
<proteinExistence type="predicted"/>
<keyword evidence="1" id="KW-0547">Nucleotide-binding</keyword>
<dbReference type="HOGENOM" id="CLU_1578543_0_0_1"/>
<protein>
    <submittedName>
        <fullName evidence="4">Uncharacterized protein</fullName>
    </submittedName>
</protein>
<dbReference type="Proteomes" id="UP000053599">
    <property type="component" value="Unassembled WGS sequence"/>
</dbReference>
<dbReference type="Gene3D" id="3.40.50.300">
    <property type="entry name" value="P-loop containing nucleotide triphosphate hydrolases"/>
    <property type="match status" value="1"/>
</dbReference>
<feature type="region of interest" description="Disordered" evidence="3">
    <location>
        <begin position="1"/>
        <end position="27"/>
    </location>
</feature>
<organism evidence="4 5">
    <name type="scientific">Exophiala sideris</name>
    <dbReference type="NCBI Taxonomy" id="1016849"/>
    <lineage>
        <taxon>Eukaryota</taxon>
        <taxon>Fungi</taxon>
        <taxon>Dikarya</taxon>
        <taxon>Ascomycota</taxon>
        <taxon>Pezizomycotina</taxon>
        <taxon>Eurotiomycetes</taxon>
        <taxon>Chaetothyriomycetidae</taxon>
        <taxon>Chaetothyriales</taxon>
        <taxon>Herpotrichiellaceae</taxon>
        <taxon>Exophiala</taxon>
    </lineage>
</organism>
<gene>
    <name evidence="4" type="ORF">PV11_03487</name>
</gene>
<dbReference type="InterPro" id="IPR027417">
    <property type="entry name" value="P-loop_NTPase"/>
</dbReference>
<name>A0A0D1X1D3_9EURO</name>
<evidence type="ECO:0000256" key="1">
    <source>
        <dbReference type="ARBA" id="ARBA00022741"/>
    </source>
</evidence>
<dbReference type="GO" id="GO:0007165">
    <property type="term" value="P:signal transduction"/>
    <property type="evidence" value="ECO:0007669"/>
    <property type="project" value="InterPro"/>
</dbReference>
<dbReference type="PRINTS" id="PR00449">
    <property type="entry name" value="RASTRNSFRMNG"/>
</dbReference>
<dbReference type="InterPro" id="IPR020849">
    <property type="entry name" value="Small_GTPase_Ras-type"/>
</dbReference>
<dbReference type="SMART" id="SM00173">
    <property type="entry name" value="RAS"/>
    <property type="match status" value="1"/>
</dbReference>
<dbReference type="AlphaFoldDB" id="A0A0D1X1D3"/>
<dbReference type="InterPro" id="IPR001806">
    <property type="entry name" value="Small_GTPase"/>
</dbReference>
<dbReference type="EMBL" id="KN846952">
    <property type="protein sequence ID" value="KIV81291.1"/>
    <property type="molecule type" value="Genomic_DNA"/>
</dbReference>
<dbReference type="SUPFAM" id="SSF52540">
    <property type="entry name" value="P-loop containing nucleoside triphosphate hydrolases"/>
    <property type="match status" value="1"/>
</dbReference>